<sequence>MVLNISLRSFFSRFWVFFTDAWQFRQLRGGIRDAQHNAAQLAALTHVNGS</sequence>
<name>A0A376UG42_ECOLX</name>
<dbReference type="Proteomes" id="UP000254079">
    <property type="component" value="Unassembled WGS sequence"/>
</dbReference>
<proteinExistence type="predicted"/>
<accession>A0A376UG42</accession>
<evidence type="ECO:0000313" key="1">
    <source>
        <dbReference type="EMBL" id="STI88456.1"/>
    </source>
</evidence>
<dbReference type="EMBL" id="UGCP01000002">
    <property type="protein sequence ID" value="STI88456.1"/>
    <property type="molecule type" value="Genomic_DNA"/>
</dbReference>
<organism evidence="1 2">
    <name type="scientific">Escherichia coli</name>
    <dbReference type="NCBI Taxonomy" id="562"/>
    <lineage>
        <taxon>Bacteria</taxon>
        <taxon>Pseudomonadati</taxon>
        <taxon>Pseudomonadota</taxon>
        <taxon>Gammaproteobacteria</taxon>
        <taxon>Enterobacterales</taxon>
        <taxon>Enterobacteriaceae</taxon>
        <taxon>Escherichia</taxon>
    </lineage>
</organism>
<protein>
    <submittedName>
        <fullName evidence="1">Uncharacterized protein</fullName>
    </submittedName>
</protein>
<gene>
    <name evidence="1" type="ORF">NCTC8622_07655</name>
</gene>
<dbReference type="AlphaFoldDB" id="A0A376UG42"/>
<evidence type="ECO:0000313" key="2">
    <source>
        <dbReference type="Proteomes" id="UP000254079"/>
    </source>
</evidence>
<reference evidence="1 2" key="1">
    <citation type="submission" date="2018-06" db="EMBL/GenBank/DDBJ databases">
        <authorList>
            <consortium name="Pathogen Informatics"/>
            <person name="Doyle S."/>
        </authorList>
    </citation>
    <scope>NUCLEOTIDE SEQUENCE [LARGE SCALE GENOMIC DNA]</scope>
    <source>
        <strain evidence="1 2">NCTC8622</strain>
    </source>
</reference>